<feature type="modified residue" description="4-aspartylphosphate" evidence="1">
    <location>
        <position position="48"/>
    </location>
</feature>
<keyword evidence="5" id="KW-1185">Reference proteome</keyword>
<evidence type="ECO:0000313" key="5">
    <source>
        <dbReference type="Proteomes" id="UP000823786"/>
    </source>
</evidence>
<evidence type="ECO:0000256" key="1">
    <source>
        <dbReference type="PROSITE-ProRule" id="PRU00169"/>
    </source>
</evidence>
<gene>
    <name evidence="4" type="ORF">J2Z75_005521</name>
</gene>
<evidence type="ECO:0000259" key="3">
    <source>
        <dbReference type="PROSITE" id="PS50930"/>
    </source>
</evidence>
<feature type="domain" description="HTH LytTR-type" evidence="3">
    <location>
        <begin position="160"/>
        <end position="251"/>
    </location>
</feature>
<protein>
    <submittedName>
        <fullName evidence="4">DNA-binding LytR/AlgR family response regulator</fullName>
    </submittedName>
</protein>
<dbReference type="GO" id="GO:0003677">
    <property type="term" value="F:DNA binding"/>
    <property type="evidence" value="ECO:0007669"/>
    <property type="project" value="UniProtKB-KW"/>
</dbReference>
<keyword evidence="1" id="KW-0597">Phosphoprotein</keyword>
<accession>A0ABS4EVK1</accession>
<dbReference type="Gene3D" id="2.40.50.1020">
    <property type="entry name" value="LytTr DNA-binding domain"/>
    <property type="match status" value="1"/>
</dbReference>
<dbReference type="EMBL" id="JAGGJV010000013">
    <property type="protein sequence ID" value="MBP1861990.1"/>
    <property type="molecule type" value="Genomic_DNA"/>
</dbReference>
<dbReference type="InterPro" id="IPR046947">
    <property type="entry name" value="LytR-like"/>
</dbReference>
<feature type="domain" description="Response regulatory" evidence="2">
    <location>
        <begin position="1"/>
        <end position="109"/>
    </location>
</feature>
<proteinExistence type="predicted"/>
<organism evidence="4 5">
    <name type="scientific">Rhizobium herbae</name>
    <dbReference type="NCBI Taxonomy" id="508661"/>
    <lineage>
        <taxon>Bacteria</taxon>
        <taxon>Pseudomonadati</taxon>
        <taxon>Pseudomonadota</taxon>
        <taxon>Alphaproteobacteria</taxon>
        <taxon>Hyphomicrobiales</taxon>
        <taxon>Rhizobiaceae</taxon>
        <taxon>Rhizobium/Agrobacterium group</taxon>
        <taxon>Rhizobium</taxon>
    </lineage>
</organism>
<dbReference type="SUPFAM" id="SSF52172">
    <property type="entry name" value="CheY-like"/>
    <property type="match status" value="1"/>
</dbReference>
<keyword evidence="4" id="KW-0238">DNA-binding</keyword>
<dbReference type="InterPro" id="IPR001789">
    <property type="entry name" value="Sig_transdc_resp-reg_receiver"/>
</dbReference>
<dbReference type="Gene3D" id="3.40.50.2300">
    <property type="match status" value="1"/>
</dbReference>
<dbReference type="InterPro" id="IPR011006">
    <property type="entry name" value="CheY-like_superfamily"/>
</dbReference>
<dbReference type="PANTHER" id="PTHR37299">
    <property type="entry name" value="TRANSCRIPTIONAL REGULATOR-RELATED"/>
    <property type="match status" value="1"/>
</dbReference>
<dbReference type="Pfam" id="PF00072">
    <property type="entry name" value="Response_reg"/>
    <property type="match status" value="1"/>
</dbReference>
<evidence type="ECO:0000313" key="4">
    <source>
        <dbReference type="EMBL" id="MBP1861990.1"/>
    </source>
</evidence>
<dbReference type="SMART" id="SM00850">
    <property type="entry name" value="LytTR"/>
    <property type="match status" value="1"/>
</dbReference>
<dbReference type="Proteomes" id="UP000823786">
    <property type="component" value="Unassembled WGS sequence"/>
</dbReference>
<dbReference type="SMART" id="SM00448">
    <property type="entry name" value="REC"/>
    <property type="match status" value="1"/>
</dbReference>
<dbReference type="InterPro" id="IPR007492">
    <property type="entry name" value="LytTR_DNA-bd_dom"/>
</dbReference>
<dbReference type="Pfam" id="PF04397">
    <property type="entry name" value="LytTR"/>
    <property type="match status" value="1"/>
</dbReference>
<name>A0ABS4EVK1_9HYPH</name>
<dbReference type="PANTHER" id="PTHR37299:SF1">
    <property type="entry name" value="STAGE 0 SPORULATION PROTEIN A HOMOLOG"/>
    <property type="match status" value="1"/>
</dbReference>
<evidence type="ECO:0000259" key="2">
    <source>
        <dbReference type="PROSITE" id="PS50110"/>
    </source>
</evidence>
<sequence>MDDEQIARRRLLRLLRFIDDVIVVGEAGDVDAAVAAVQALRPDMLLLDVQIPGGDGFAVIERLGRESPLVVFVTAFDHHALRAFEMEAVDYVTKPVDPSRLARAIHRARTAVAGQGRDEQIADLLTTVDTLRRSLRQSQDYIHAQSFWVRSRGVHQRIGIESIDYIQAERDYVRLFVGGQSHLVSETISSMQDRLAPMGFLRVHRSTLVRSEAVVQILRGRYGAFTLRLRDGTALQVGRTYAQALQTVLGIPQPEKGNG</sequence>
<dbReference type="PROSITE" id="PS50110">
    <property type="entry name" value="RESPONSE_REGULATORY"/>
    <property type="match status" value="1"/>
</dbReference>
<dbReference type="RefSeq" id="WP_209856873.1">
    <property type="nucleotide sequence ID" value="NZ_JAGGJV010000013.1"/>
</dbReference>
<reference evidence="4 5" key="1">
    <citation type="submission" date="2021-03" db="EMBL/GenBank/DDBJ databases">
        <title>Genomic Encyclopedia of Type Strains, Phase IV (KMG-IV): sequencing the most valuable type-strain genomes for metagenomic binning, comparative biology and taxonomic classification.</title>
        <authorList>
            <person name="Goeker M."/>
        </authorList>
    </citation>
    <scope>NUCLEOTIDE SEQUENCE [LARGE SCALE GENOMIC DNA]</scope>
    <source>
        <strain evidence="4 5">DSM 26427</strain>
    </source>
</reference>
<dbReference type="PROSITE" id="PS50930">
    <property type="entry name" value="HTH_LYTTR"/>
    <property type="match status" value="1"/>
</dbReference>
<comment type="caution">
    <text evidence="4">The sequence shown here is derived from an EMBL/GenBank/DDBJ whole genome shotgun (WGS) entry which is preliminary data.</text>
</comment>